<proteinExistence type="inferred from homology"/>
<comment type="caution">
    <text evidence="2">The sequence shown here is derived from an EMBL/GenBank/DDBJ whole genome shotgun (WGS) entry which is preliminary data.</text>
</comment>
<protein>
    <submittedName>
        <fullName evidence="2">Beta-glucoside kinase</fullName>
    </submittedName>
</protein>
<evidence type="ECO:0000256" key="1">
    <source>
        <dbReference type="ARBA" id="ARBA00006479"/>
    </source>
</evidence>
<keyword evidence="2" id="KW-0418">Kinase</keyword>
<name>A0A3A9K7L1_9BACI</name>
<dbReference type="AlphaFoldDB" id="A0A3A9K7L1"/>
<dbReference type="GO" id="GO:0016301">
    <property type="term" value="F:kinase activity"/>
    <property type="evidence" value="ECO:0007669"/>
    <property type="project" value="UniProtKB-KW"/>
</dbReference>
<dbReference type="Pfam" id="PF00480">
    <property type="entry name" value="ROK"/>
    <property type="match status" value="1"/>
</dbReference>
<dbReference type="InterPro" id="IPR000600">
    <property type="entry name" value="ROK"/>
</dbReference>
<keyword evidence="3" id="KW-1185">Reference proteome</keyword>
<dbReference type="Proteomes" id="UP000281498">
    <property type="component" value="Unassembled WGS sequence"/>
</dbReference>
<dbReference type="PANTHER" id="PTHR18964">
    <property type="entry name" value="ROK (REPRESSOR, ORF, KINASE) FAMILY"/>
    <property type="match status" value="1"/>
</dbReference>
<organism evidence="2 3">
    <name type="scientific">Salipaludibacillus neizhouensis</name>
    <dbReference type="NCBI Taxonomy" id="885475"/>
    <lineage>
        <taxon>Bacteria</taxon>
        <taxon>Bacillati</taxon>
        <taxon>Bacillota</taxon>
        <taxon>Bacilli</taxon>
        <taxon>Bacillales</taxon>
        <taxon>Bacillaceae</taxon>
    </lineage>
</organism>
<dbReference type="EMBL" id="PDOE01000005">
    <property type="protein sequence ID" value="RKL66830.1"/>
    <property type="molecule type" value="Genomic_DNA"/>
</dbReference>
<dbReference type="SUPFAM" id="SSF53067">
    <property type="entry name" value="Actin-like ATPase domain"/>
    <property type="match status" value="1"/>
</dbReference>
<evidence type="ECO:0000313" key="2">
    <source>
        <dbReference type="EMBL" id="RKL66830.1"/>
    </source>
</evidence>
<comment type="similarity">
    <text evidence="1">Belongs to the ROK (NagC/XylR) family.</text>
</comment>
<dbReference type="CDD" id="cd24068">
    <property type="entry name" value="ASKHA_NBD_ROK_FnNanK-like"/>
    <property type="match status" value="1"/>
</dbReference>
<sequence length="301" mass="33156">MTKNKYLSFDIGGTHVKWGILDEEGTIIKKDHFSSDDADGETILKGLQEIITEWQSSIKGIAISAPGFIDPDKGYLEKGGAILAFDDFYLQKNIEEKFDLPVSIENDVNCVALAEQWLGKGKKLTDFICITVGTGIGGALILNNQLYRGHSFRGGEFGYMITQGVQTTIPVQGSLSTSASVLGLRKKYADYFNVPLKEVTGEIVFQAYDAQESVATQIVETFYQSLAIGIYNITSVLNPEKILIGGGITERPTFIKELEQHLHYIDQVFNTRIDTCHFKNDAGLVGALAQHLSKYQGVVTN</sequence>
<keyword evidence="2" id="KW-0808">Transferase</keyword>
<accession>A0A3A9K7L1</accession>
<dbReference type="PANTHER" id="PTHR18964:SF165">
    <property type="entry name" value="BETA-GLUCOSIDE KINASE"/>
    <property type="match status" value="1"/>
</dbReference>
<gene>
    <name evidence="2" type="ORF">CR203_13425</name>
</gene>
<evidence type="ECO:0000313" key="3">
    <source>
        <dbReference type="Proteomes" id="UP000281498"/>
    </source>
</evidence>
<dbReference type="OrthoDB" id="9795247at2"/>
<dbReference type="RefSeq" id="WP_110934750.1">
    <property type="nucleotide sequence ID" value="NZ_KZ614146.1"/>
</dbReference>
<dbReference type="InterPro" id="IPR043129">
    <property type="entry name" value="ATPase_NBD"/>
</dbReference>
<dbReference type="Gene3D" id="3.30.420.40">
    <property type="match status" value="2"/>
</dbReference>
<reference evidence="2 3" key="1">
    <citation type="submission" date="2017-10" db="EMBL/GenBank/DDBJ databases">
        <title>Bacillus sp. nov., a halophilic bacterium isolated from a Keqin Lake.</title>
        <authorList>
            <person name="Wang H."/>
        </authorList>
    </citation>
    <scope>NUCLEOTIDE SEQUENCE [LARGE SCALE GENOMIC DNA]</scope>
    <source>
        <strain evidence="2 3">KCTC 13187</strain>
    </source>
</reference>